<dbReference type="eggNOG" id="ENOG502N669">
    <property type="taxonomic scope" value="Archaea"/>
</dbReference>
<protein>
    <submittedName>
        <fullName evidence="1">Uncharacterized protein</fullName>
    </submittedName>
</protein>
<dbReference type="AlphaFoldDB" id="E7QYD7"/>
<dbReference type="Proteomes" id="UP000184203">
    <property type="component" value="Unassembled WGS sequence"/>
</dbReference>
<reference evidence="2" key="3">
    <citation type="submission" date="2016-11" db="EMBL/GenBank/DDBJ databases">
        <authorList>
            <person name="Jaros S."/>
            <person name="Januszkiewicz K."/>
            <person name="Wedrychowicz H."/>
        </authorList>
    </citation>
    <scope>NUCLEOTIDE SEQUENCE [LARGE SCALE GENOMIC DNA]</scope>
    <source>
        <strain evidence="2">DX253</strain>
    </source>
</reference>
<dbReference type="RefSeq" id="WP_007982561.1">
    <property type="nucleotide sequence ID" value="NZ_AEMG01000027.1"/>
</dbReference>
<reference evidence="4" key="2">
    <citation type="submission" date="2016-11" db="EMBL/GenBank/DDBJ databases">
        <authorList>
            <person name="Varghese N."/>
            <person name="Submissions S."/>
        </authorList>
    </citation>
    <scope>NUCLEOTIDE SEQUENCE [LARGE SCALE GENOMIC DNA]</scope>
    <source>
        <strain evidence="4">DX253</strain>
    </source>
</reference>
<gene>
    <name evidence="2" type="ORF">SAMN05444342_4390</name>
    <name evidence="1" type="ORF">ZOD2009_19138</name>
</gene>
<evidence type="ECO:0000313" key="1">
    <source>
        <dbReference type="EMBL" id="EFW90462.1"/>
    </source>
</evidence>
<evidence type="ECO:0000313" key="3">
    <source>
        <dbReference type="Proteomes" id="UP000003751"/>
    </source>
</evidence>
<organism evidence="1 3">
    <name type="scientific">Haladaptatus paucihalophilus DX253</name>
    <dbReference type="NCBI Taxonomy" id="797209"/>
    <lineage>
        <taxon>Archaea</taxon>
        <taxon>Methanobacteriati</taxon>
        <taxon>Methanobacteriota</taxon>
        <taxon>Stenosarchaea group</taxon>
        <taxon>Halobacteria</taxon>
        <taxon>Halobacteriales</taxon>
        <taxon>Haladaptataceae</taxon>
        <taxon>Haladaptatus</taxon>
    </lineage>
</organism>
<reference evidence="1 3" key="1">
    <citation type="journal article" date="2014" name="ISME J.">
        <title>Trehalose/2-sulfotrehalose biosynthesis and glycine-betaine uptake are widely spread mechanisms for osmoadaptation in the Halobacteriales.</title>
        <authorList>
            <person name="Youssef N.H."/>
            <person name="Savage-Ashlock K.N."/>
            <person name="McCully A.L."/>
            <person name="Luedtke B."/>
            <person name="Shaw E.I."/>
            <person name="Hoff W.D."/>
            <person name="Elshahed M.S."/>
        </authorList>
    </citation>
    <scope>NUCLEOTIDE SEQUENCE [LARGE SCALE GENOMIC DNA]</scope>
    <source>
        <strain evidence="1 3">DX253</strain>
    </source>
</reference>
<accession>E7QYD7</accession>
<dbReference type="STRING" id="797209.GCA_000376445_02140"/>
<sequence>MGKLEVAMKLSDELGVTAAKAMRYIDDVGLSTAAKSLDEAAKLGDEAVEIGWKPIAAVGSVGAIGSGALIWQHQDVQKAKAIAGQKQAASDTLSNIVDSDLPPSLKQEMANQFLKTQTPDSNDSNGASGGLFDDMQTTIVALVVLAFVLKFTLGDE</sequence>
<proteinExistence type="predicted"/>
<keyword evidence="4" id="KW-1185">Reference proteome</keyword>
<dbReference type="EMBL" id="FRAN01000011">
    <property type="protein sequence ID" value="SHL67983.1"/>
    <property type="molecule type" value="Genomic_DNA"/>
</dbReference>
<name>E7QYD7_HALPU</name>
<dbReference type="PATRIC" id="fig|797209.4.peg.3743"/>
<evidence type="ECO:0000313" key="2">
    <source>
        <dbReference type="EMBL" id="SHL67983.1"/>
    </source>
</evidence>
<dbReference type="OrthoDB" id="383158at2157"/>
<dbReference type="EMBL" id="AEMG01000027">
    <property type="protein sequence ID" value="EFW90462.1"/>
    <property type="molecule type" value="Genomic_DNA"/>
</dbReference>
<evidence type="ECO:0000313" key="4">
    <source>
        <dbReference type="Proteomes" id="UP000184203"/>
    </source>
</evidence>
<dbReference type="Proteomes" id="UP000003751">
    <property type="component" value="Unassembled WGS sequence"/>
</dbReference>